<organism evidence="3 4">
    <name type="scientific">Siccirubricoccus soli</name>
    <dbReference type="NCBI Taxonomy" id="2899147"/>
    <lineage>
        <taxon>Bacteria</taxon>
        <taxon>Pseudomonadati</taxon>
        <taxon>Pseudomonadota</taxon>
        <taxon>Alphaproteobacteria</taxon>
        <taxon>Acetobacterales</taxon>
        <taxon>Roseomonadaceae</taxon>
        <taxon>Siccirubricoccus</taxon>
    </lineage>
</organism>
<dbReference type="RefSeq" id="WP_252955594.1">
    <property type="nucleotide sequence ID" value="NZ_JAFIRR010000161.1"/>
</dbReference>
<feature type="signal peptide" evidence="2">
    <location>
        <begin position="1"/>
        <end position="24"/>
    </location>
</feature>
<protein>
    <submittedName>
        <fullName evidence="3">TolC family protein</fullName>
    </submittedName>
</protein>
<evidence type="ECO:0000313" key="3">
    <source>
        <dbReference type="EMBL" id="MCO6418967.1"/>
    </source>
</evidence>
<comment type="caution">
    <text evidence="3">The sequence shown here is derived from an EMBL/GenBank/DDBJ whole genome shotgun (WGS) entry which is preliminary data.</text>
</comment>
<proteinExistence type="inferred from homology"/>
<evidence type="ECO:0000256" key="2">
    <source>
        <dbReference type="SAM" id="SignalP"/>
    </source>
</evidence>
<sequence>MRLAGVRLGLMLCGLAGAAMPAWAQGNPPAGMAPLPVGQAARPLTLSEAEAQLLERNLVLVAARRGVDAARAQRLVASALPPPQVSVGNTIGQFVETERGATRGARLFSPSNNIAVGLSVLIERGGKRELRTRVAEAQIGQAEALVLDTLRTQLFQLRQAFLGALLARANLEVALANRASLDRTEALLRRQLRDGAIPEGDLLRFQASRLQFEGDVTSNAQAYAAGVAAVAALLAADPAAFAPGSGQIAPMPPGIGAAPGGGPASAPTTVRAVLSPVAFDLRGRFDQAPPLGIGRDTLAQGVMSRADVVAAQRQLNAAEANRQLAEAGRSRDVTVNGSWARSRLSQDLPESRDRIDAVNSFGLQLSVPIFTRRIVEGNIGVATAQSGQAEAQARATLLQARADFAAAWAGYEQAKALLDLYAGGALGRAEEAYRSTEQAYLAGGRSLLDTLDALRTLNATRIQANQARYAYLLALATLEQATGVSGISPRL</sequence>
<dbReference type="InterPro" id="IPR003423">
    <property type="entry name" value="OMP_efflux"/>
</dbReference>
<gene>
    <name evidence="3" type="ORF">JYK14_22810</name>
</gene>
<dbReference type="Proteomes" id="UP001523392">
    <property type="component" value="Unassembled WGS sequence"/>
</dbReference>
<accession>A0ABT1DBK9</accession>
<dbReference type="SUPFAM" id="SSF56954">
    <property type="entry name" value="Outer membrane efflux proteins (OEP)"/>
    <property type="match status" value="1"/>
</dbReference>
<dbReference type="InterPro" id="IPR010131">
    <property type="entry name" value="MdtP/NodT-like"/>
</dbReference>
<comment type="similarity">
    <text evidence="1">Belongs to the outer membrane factor (OMF) (TC 1.B.17) family.</text>
</comment>
<reference evidence="3 4" key="1">
    <citation type="submission" date="2021-12" db="EMBL/GenBank/DDBJ databases">
        <title>Siccirubricoccus leaddurans sp. nov., a high concentration Zn2+ tolerance bacterium.</title>
        <authorList>
            <person name="Cao Y."/>
        </authorList>
    </citation>
    <scope>NUCLEOTIDE SEQUENCE [LARGE SCALE GENOMIC DNA]</scope>
    <source>
        <strain evidence="3 4">KC 17139</strain>
    </source>
</reference>
<evidence type="ECO:0000313" key="4">
    <source>
        <dbReference type="Proteomes" id="UP001523392"/>
    </source>
</evidence>
<keyword evidence="2" id="KW-0732">Signal</keyword>
<keyword evidence="4" id="KW-1185">Reference proteome</keyword>
<dbReference type="Pfam" id="PF02321">
    <property type="entry name" value="OEP"/>
    <property type="match status" value="2"/>
</dbReference>
<dbReference type="Gene3D" id="1.20.1600.10">
    <property type="entry name" value="Outer membrane efflux proteins (OEP)"/>
    <property type="match status" value="1"/>
</dbReference>
<dbReference type="PANTHER" id="PTHR30203">
    <property type="entry name" value="OUTER MEMBRANE CATION EFFLUX PROTEIN"/>
    <property type="match status" value="1"/>
</dbReference>
<dbReference type="EMBL" id="JAFIRR010000161">
    <property type="protein sequence ID" value="MCO6418967.1"/>
    <property type="molecule type" value="Genomic_DNA"/>
</dbReference>
<name>A0ABT1DBK9_9PROT</name>
<feature type="chain" id="PRO_5046900213" evidence="2">
    <location>
        <begin position="25"/>
        <end position="491"/>
    </location>
</feature>
<dbReference type="PANTHER" id="PTHR30203:SF24">
    <property type="entry name" value="BLR4935 PROTEIN"/>
    <property type="match status" value="1"/>
</dbReference>
<evidence type="ECO:0000256" key="1">
    <source>
        <dbReference type="ARBA" id="ARBA00007613"/>
    </source>
</evidence>